<dbReference type="Pfam" id="PF03719">
    <property type="entry name" value="Ribosomal_S5_C"/>
    <property type="match status" value="1"/>
</dbReference>
<dbReference type="Pfam" id="PF00333">
    <property type="entry name" value="Ribosomal_S5"/>
    <property type="match status" value="1"/>
</dbReference>
<dbReference type="GO" id="GO:0005737">
    <property type="term" value="C:cytoplasm"/>
    <property type="evidence" value="ECO:0007669"/>
    <property type="project" value="UniProtKB-ARBA"/>
</dbReference>
<dbReference type="GO" id="GO:0005840">
    <property type="term" value="C:ribosome"/>
    <property type="evidence" value="ECO:0007669"/>
    <property type="project" value="UniProtKB-KW"/>
</dbReference>
<name>A0A507CUB6_9FUNG</name>
<proteinExistence type="inferred from homology"/>
<comment type="caution">
    <text evidence="8">The sequence shown here is derived from an EMBL/GenBank/DDBJ whole genome shotgun (WGS) entry which is preliminary data.</text>
</comment>
<dbReference type="PROSITE" id="PS50881">
    <property type="entry name" value="S5_DSRBD"/>
    <property type="match status" value="1"/>
</dbReference>
<dbReference type="PANTHER" id="PTHR48277">
    <property type="entry name" value="MITOCHONDRIAL RIBOSOMAL PROTEIN S5"/>
    <property type="match status" value="1"/>
</dbReference>
<dbReference type="STRING" id="286115.A0A507CUB6"/>
<evidence type="ECO:0000256" key="6">
    <source>
        <dbReference type="SAM" id="MobiDB-lite"/>
    </source>
</evidence>
<dbReference type="VEuPathDB" id="FungiDB:SeMB42_g05055"/>
<dbReference type="EMBL" id="QEAN01000226">
    <property type="protein sequence ID" value="TPX42621.1"/>
    <property type="molecule type" value="Genomic_DNA"/>
</dbReference>
<evidence type="ECO:0000256" key="1">
    <source>
        <dbReference type="ARBA" id="ARBA00008945"/>
    </source>
</evidence>
<protein>
    <recommendedName>
        <fullName evidence="7">S5 DRBM domain-containing protein</fullName>
    </recommendedName>
</protein>
<evidence type="ECO:0000256" key="5">
    <source>
        <dbReference type="RuleBase" id="RU003823"/>
    </source>
</evidence>
<evidence type="ECO:0000259" key="7">
    <source>
        <dbReference type="PROSITE" id="PS50881"/>
    </source>
</evidence>
<dbReference type="AlphaFoldDB" id="A0A507CUB6"/>
<feature type="region of interest" description="Disordered" evidence="6">
    <location>
        <begin position="23"/>
        <end position="46"/>
    </location>
</feature>
<dbReference type="GO" id="GO:0003723">
    <property type="term" value="F:RNA binding"/>
    <property type="evidence" value="ECO:0007669"/>
    <property type="project" value="InterPro"/>
</dbReference>
<feature type="compositionally biased region" description="Low complexity" evidence="6">
    <location>
        <begin position="30"/>
        <end position="44"/>
    </location>
</feature>
<comment type="similarity">
    <text evidence="1 5">Belongs to the universal ribosomal protein uS5 family.</text>
</comment>
<dbReference type="PANTHER" id="PTHR48277:SF1">
    <property type="entry name" value="MITOCHONDRIAL RIBOSOMAL PROTEIN S5"/>
    <property type="match status" value="1"/>
</dbReference>
<evidence type="ECO:0000256" key="2">
    <source>
        <dbReference type="ARBA" id="ARBA00022980"/>
    </source>
</evidence>
<dbReference type="InterPro" id="IPR013810">
    <property type="entry name" value="Ribosomal_uS5_N"/>
</dbReference>
<dbReference type="SUPFAM" id="SSF54211">
    <property type="entry name" value="Ribosomal protein S5 domain 2-like"/>
    <property type="match status" value="1"/>
</dbReference>
<keyword evidence="9" id="KW-1185">Reference proteome</keyword>
<evidence type="ECO:0000256" key="4">
    <source>
        <dbReference type="PROSITE-ProRule" id="PRU00268"/>
    </source>
</evidence>
<evidence type="ECO:0000256" key="3">
    <source>
        <dbReference type="ARBA" id="ARBA00023274"/>
    </source>
</evidence>
<dbReference type="InterPro" id="IPR020568">
    <property type="entry name" value="Ribosomal_Su5_D2-typ_SF"/>
</dbReference>
<accession>A0A507CUB6</accession>
<dbReference type="GO" id="GO:0006412">
    <property type="term" value="P:translation"/>
    <property type="evidence" value="ECO:0007669"/>
    <property type="project" value="InterPro"/>
</dbReference>
<reference evidence="8 9" key="1">
    <citation type="journal article" date="2019" name="Sci. Rep.">
        <title>Comparative genomics of chytrid fungi reveal insights into the obligate biotrophic and pathogenic lifestyle of Synchytrium endobioticum.</title>
        <authorList>
            <person name="van de Vossenberg B.T.L.H."/>
            <person name="Warris S."/>
            <person name="Nguyen H.D.T."/>
            <person name="van Gent-Pelzer M.P.E."/>
            <person name="Joly D.L."/>
            <person name="van de Geest H.C."/>
            <person name="Bonants P.J.M."/>
            <person name="Smith D.S."/>
            <person name="Levesque C.A."/>
            <person name="van der Lee T.A.J."/>
        </authorList>
    </citation>
    <scope>NUCLEOTIDE SEQUENCE [LARGE SCALE GENOMIC DNA]</scope>
    <source>
        <strain evidence="8 9">MB42</strain>
    </source>
</reference>
<dbReference type="GO" id="GO:1990904">
    <property type="term" value="C:ribonucleoprotein complex"/>
    <property type="evidence" value="ECO:0007669"/>
    <property type="project" value="UniProtKB-UniRule"/>
</dbReference>
<dbReference type="Proteomes" id="UP000317494">
    <property type="component" value="Unassembled WGS sequence"/>
</dbReference>
<dbReference type="Gene3D" id="3.30.230.10">
    <property type="match status" value="1"/>
</dbReference>
<dbReference type="Gene3D" id="3.30.160.20">
    <property type="match status" value="1"/>
</dbReference>
<dbReference type="InterPro" id="IPR005324">
    <property type="entry name" value="Ribosomal_uS5_C"/>
</dbReference>
<keyword evidence="3 4" id="KW-0687">Ribonucleoprotein</keyword>
<evidence type="ECO:0000313" key="9">
    <source>
        <dbReference type="Proteomes" id="UP000317494"/>
    </source>
</evidence>
<sequence length="213" mass="23030">MPSAPAAMPSIIRPSSLRAWSAATPSNHLASSPSNPTPTPKSAAVDISDRRVLHIRKIARTTSGGKARQTWVMVVVGNNNGIAGLGTGRALDSGAAIQKAERNAKKNLVSFDRYDGRTVFSNQEHKYQATHLRIWPLPPGSGVIASPHIHEICRCVGIHDIAVKTRGSRNPMNVCKAMFDALAHQKTPEHIAKMRGKKVSDVTLTYFGDVINQ</sequence>
<dbReference type="SUPFAM" id="SSF54768">
    <property type="entry name" value="dsRNA-binding domain-like"/>
    <property type="match status" value="1"/>
</dbReference>
<gene>
    <name evidence="8" type="ORF">SeMB42_g05055</name>
</gene>
<feature type="domain" description="S5 DRBM" evidence="7">
    <location>
        <begin position="48"/>
        <end position="111"/>
    </location>
</feature>
<dbReference type="InterPro" id="IPR014721">
    <property type="entry name" value="Ribsml_uS5_D2-typ_fold_subgr"/>
</dbReference>
<evidence type="ECO:0000313" key="8">
    <source>
        <dbReference type="EMBL" id="TPX42621.1"/>
    </source>
</evidence>
<dbReference type="InterPro" id="IPR000851">
    <property type="entry name" value="Ribosomal_uS5"/>
</dbReference>
<dbReference type="FunFam" id="3.30.230.10:FF:000002">
    <property type="entry name" value="30S ribosomal protein S5"/>
    <property type="match status" value="1"/>
</dbReference>
<keyword evidence="2 4" id="KW-0689">Ribosomal protein</keyword>
<dbReference type="GO" id="GO:0003735">
    <property type="term" value="F:structural constituent of ribosome"/>
    <property type="evidence" value="ECO:0007669"/>
    <property type="project" value="UniProtKB-UniRule"/>
</dbReference>
<organism evidence="8 9">
    <name type="scientific">Synchytrium endobioticum</name>
    <dbReference type="NCBI Taxonomy" id="286115"/>
    <lineage>
        <taxon>Eukaryota</taxon>
        <taxon>Fungi</taxon>
        <taxon>Fungi incertae sedis</taxon>
        <taxon>Chytridiomycota</taxon>
        <taxon>Chytridiomycota incertae sedis</taxon>
        <taxon>Chytridiomycetes</taxon>
        <taxon>Synchytriales</taxon>
        <taxon>Synchytriaceae</taxon>
        <taxon>Synchytrium</taxon>
    </lineage>
</organism>